<evidence type="ECO:0000256" key="4">
    <source>
        <dbReference type="PROSITE-ProRule" id="PRU00236"/>
    </source>
</evidence>
<dbReference type="GO" id="GO:0070403">
    <property type="term" value="F:NAD+ binding"/>
    <property type="evidence" value="ECO:0007669"/>
    <property type="project" value="InterPro"/>
</dbReference>
<protein>
    <recommendedName>
        <fullName evidence="1">protein acetyllysine N-acetyltransferase</fullName>
        <ecNumber evidence="1">2.3.1.286</ecNumber>
    </recommendedName>
</protein>
<dbReference type="PANTHER" id="PTHR11085">
    <property type="entry name" value="NAD-DEPENDENT PROTEIN DEACYLASE SIRTUIN-5, MITOCHONDRIAL-RELATED"/>
    <property type="match status" value="1"/>
</dbReference>
<dbReference type="InterPro" id="IPR029035">
    <property type="entry name" value="DHS-like_NAD/FAD-binding_dom"/>
</dbReference>
<dbReference type="Gene3D" id="3.30.1600.10">
    <property type="entry name" value="SIR2/SIRT2 'Small Domain"/>
    <property type="match status" value="1"/>
</dbReference>
<dbReference type="SUPFAM" id="SSF52467">
    <property type="entry name" value="DHS-like NAD/FAD-binding domain"/>
    <property type="match status" value="1"/>
</dbReference>
<evidence type="ECO:0000313" key="6">
    <source>
        <dbReference type="EMBL" id="PRY38229.1"/>
    </source>
</evidence>
<evidence type="ECO:0000256" key="2">
    <source>
        <dbReference type="ARBA" id="ARBA00022679"/>
    </source>
</evidence>
<dbReference type="Proteomes" id="UP000239494">
    <property type="component" value="Unassembled WGS sequence"/>
</dbReference>
<dbReference type="PANTHER" id="PTHR11085:SF4">
    <property type="entry name" value="NAD-DEPENDENT PROTEIN DEACYLASE"/>
    <property type="match status" value="1"/>
</dbReference>
<evidence type="ECO:0000259" key="5">
    <source>
        <dbReference type="PROSITE" id="PS50305"/>
    </source>
</evidence>
<reference evidence="6 7" key="1">
    <citation type="submission" date="2018-03" db="EMBL/GenBank/DDBJ databases">
        <title>Genomic Encyclopedia of Archaeal and Bacterial Type Strains, Phase II (KMG-II): from individual species to whole genera.</title>
        <authorList>
            <person name="Goeker M."/>
        </authorList>
    </citation>
    <scope>NUCLEOTIDE SEQUENCE [LARGE SCALE GENOMIC DNA]</scope>
    <source>
        <strain evidence="6 7">DSM 44720</strain>
    </source>
</reference>
<keyword evidence="2" id="KW-0808">Transferase</keyword>
<dbReference type="Pfam" id="PF02146">
    <property type="entry name" value="SIR2"/>
    <property type="match status" value="1"/>
</dbReference>
<feature type="binding site" evidence="4">
    <location>
        <position position="125"/>
    </location>
    <ligand>
        <name>Zn(2+)</name>
        <dbReference type="ChEBI" id="CHEBI:29105"/>
    </ligand>
</feature>
<dbReference type="AlphaFoldDB" id="A0A2T0SXW1"/>
<keyword evidence="7" id="KW-1185">Reference proteome</keyword>
<dbReference type="GO" id="GO:0046872">
    <property type="term" value="F:metal ion binding"/>
    <property type="evidence" value="ECO:0007669"/>
    <property type="project" value="UniProtKB-KW"/>
</dbReference>
<feature type="domain" description="Deacetylase sirtuin-type" evidence="5">
    <location>
        <begin position="1"/>
        <end position="250"/>
    </location>
</feature>
<dbReference type="CDD" id="cd01407">
    <property type="entry name" value="SIR2-fam"/>
    <property type="match status" value="1"/>
</dbReference>
<evidence type="ECO:0000313" key="7">
    <source>
        <dbReference type="Proteomes" id="UP000239494"/>
    </source>
</evidence>
<dbReference type="InterPro" id="IPR026591">
    <property type="entry name" value="Sirtuin_cat_small_dom_sf"/>
</dbReference>
<dbReference type="InterPro" id="IPR026590">
    <property type="entry name" value="Ssirtuin_cat_dom"/>
</dbReference>
<dbReference type="EC" id="2.3.1.286" evidence="1"/>
<dbReference type="PROSITE" id="PS50305">
    <property type="entry name" value="SIRTUIN"/>
    <property type="match status" value="1"/>
</dbReference>
<accession>A0A2T0SXW1</accession>
<sequence>MSADTGAAGAAVATARRVAVLTGAGVSTASGIPDFRGPAAVDVWSSEPPVDAYAADPEVRRTAWRARLRHPVWTAEPNEAHRALVDLERSGRLRALLTQNVDGLHGRAGSGRVVELHGTMRATACLGCGARAPMSAALDRVRAGDPDPSCEACGGVLGPATVSFGQPLDPDVLRAARTAALDCDLMLVAGTSLLVQPAADLVVLAARAGAAVVVCNAEPTPLDGLAAAVVRAPVELVLPELVAVPRADPERPVRTWGDPSTW</sequence>
<organism evidence="6 7">
    <name type="scientific">Umezawaea tangerina</name>
    <dbReference type="NCBI Taxonomy" id="84725"/>
    <lineage>
        <taxon>Bacteria</taxon>
        <taxon>Bacillati</taxon>
        <taxon>Actinomycetota</taxon>
        <taxon>Actinomycetes</taxon>
        <taxon>Pseudonocardiales</taxon>
        <taxon>Pseudonocardiaceae</taxon>
        <taxon>Umezawaea</taxon>
    </lineage>
</organism>
<dbReference type="InterPro" id="IPR003000">
    <property type="entry name" value="Sirtuin"/>
</dbReference>
<evidence type="ECO:0000256" key="1">
    <source>
        <dbReference type="ARBA" id="ARBA00012928"/>
    </source>
</evidence>
<feature type="binding site" evidence="4">
    <location>
        <position position="153"/>
    </location>
    <ligand>
        <name>Zn(2+)</name>
        <dbReference type="ChEBI" id="CHEBI:29105"/>
    </ligand>
</feature>
<keyword evidence="4" id="KW-0862">Zinc</keyword>
<dbReference type="GO" id="GO:0017136">
    <property type="term" value="F:histone deacetylase activity, NAD-dependent"/>
    <property type="evidence" value="ECO:0007669"/>
    <property type="project" value="TreeGrafter"/>
</dbReference>
<dbReference type="EMBL" id="PVTF01000009">
    <property type="protein sequence ID" value="PRY38229.1"/>
    <property type="molecule type" value="Genomic_DNA"/>
</dbReference>
<name>A0A2T0SXW1_9PSEU</name>
<feature type="active site" description="Proton acceptor" evidence="4">
    <location>
        <position position="117"/>
    </location>
</feature>
<feature type="binding site" evidence="4">
    <location>
        <position position="128"/>
    </location>
    <ligand>
        <name>Zn(2+)</name>
        <dbReference type="ChEBI" id="CHEBI:29105"/>
    </ligand>
</feature>
<dbReference type="RefSeq" id="WP_245887092.1">
    <property type="nucleotide sequence ID" value="NZ_PVTF01000009.1"/>
</dbReference>
<keyword evidence="3" id="KW-0520">NAD</keyword>
<evidence type="ECO:0000256" key="3">
    <source>
        <dbReference type="ARBA" id="ARBA00023027"/>
    </source>
</evidence>
<comment type="caution">
    <text evidence="6">The sequence shown here is derived from an EMBL/GenBank/DDBJ whole genome shotgun (WGS) entry which is preliminary data.</text>
</comment>
<dbReference type="Gene3D" id="3.40.50.1220">
    <property type="entry name" value="TPP-binding domain"/>
    <property type="match status" value="1"/>
</dbReference>
<dbReference type="InterPro" id="IPR050134">
    <property type="entry name" value="NAD-dep_sirtuin_deacylases"/>
</dbReference>
<proteinExistence type="predicted"/>
<keyword evidence="4" id="KW-0479">Metal-binding</keyword>
<gene>
    <name evidence="6" type="ORF">CLV43_109450</name>
</gene>
<feature type="binding site" evidence="4">
    <location>
        <position position="150"/>
    </location>
    <ligand>
        <name>Zn(2+)</name>
        <dbReference type="ChEBI" id="CHEBI:29105"/>
    </ligand>
</feature>